<dbReference type="EMBL" id="JBHMDM010000004">
    <property type="protein sequence ID" value="MFB9376861.1"/>
    <property type="molecule type" value="Genomic_DNA"/>
</dbReference>
<name>A0ABV5LRY7_9ACTN</name>
<protein>
    <submittedName>
        <fullName evidence="2">LGFP repeat-containing protein</fullName>
    </submittedName>
</protein>
<comment type="caution">
    <text evidence="2">The sequence shown here is derived from an EMBL/GenBank/DDBJ whole genome shotgun (WGS) entry which is preliminary data.</text>
</comment>
<accession>A0ABV5LRY7</accession>
<reference evidence="2 3" key="1">
    <citation type="submission" date="2024-09" db="EMBL/GenBank/DDBJ databases">
        <authorList>
            <person name="Sun Q."/>
            <person name="Mori K."/>
        </authorList>
    </citation>
    <scope>NUCLEOTIDE SEQUENCE [LARGE SCALE GENOMIC DNA]</scope>
    <source>
        <strain evidence="2 3">TISTR 1856</strain>
    </source>
</reference>
<evidence type="ECO:0000313" key="2">
    <source>
        <dbReference type="EMBL" id="MFB9376861.1"/>
    </source>
</evidence>
<keyword evidence="3" id="KW-1185">Reference proteome</keyword>
<keyword evidence="1" id="KW-0812">Transmembrane</keyword>
<keyword evidence="1" id="KW-1133">Transmembrane helix</keyword>
<keyword evidence="1" id="KW-0472">Membrane</keyword>
<dbReference type="Pfam" id="PF08310">
    <property type="entry name" value="LGFP"/>
    <property type="match status" value="2"/>
</dbReference>
<proteinExistence type="predicted"/>
<gene>
    <name evidence="2" type="ORF">ACFFVI_07760</name>
</gene>
<sequence length="335" mass="35741">MNTTGAVRKPTRRTARPGLVAGLVTGLVTGLGLLAPIDDARADVPDPAGYPDLTITASCVQGRTGAVTRFVTDGRPIRVSFSPATTSTPLRTDRGTPVAVSTDLPVGEQWGTLLDPSNRDLATRPLTVATCDGWPSLSAYRASTASAPGSPQELATAGGRFVVDRTGVGHVVRGAIHDRWRAAGSERSFLGLPRTSEFQLSTLDGFYTEFDGGVVYWGPQAGAHVLRGALLAGYADRDFERSGMGLPVTDEFGPLWRNGFGQHFEHASLYWSPATGAHRVHGAIRNTWAAQGWERGALGYPVGDEFLVDGGRQARQDYQGGSLVYSFATDRVSRR</sequence>
<evidence type="ECO:0000313" key="3">
    <source>
        <dbReference type="Proteomes" id="UP001589748"/>
    </source>
</evidence>
<dbReference type="InterPro" id="IPR013207">
    <property type="entry name" value="LGFP"/>
</dbReference>
<feature type="transmembrane region" description="Helical" evidence="1">
    <location>
        <begin position="18"/>
        <end position="37"/>
    </location>
</feature>
<evidence type="ECO:0000256" key="1">
    <source>
        <dbReference type="SAM" id="Phobius"/>
    </source>
</evidence>
<dbReference type="RefSeq" id="WP_380135631.1">
    <property type="nucleotide sequence ID" value="NZ_JBHLUI010000003.1"/>
</dbReference>
<organism evidence="2 3">
    <name type="scientific">Kineococcus gynurae</name>
    <dbReference type="NCBI Taxonomy" id="452979"/>
    <lineage>
        <taxon>Bacteria</taxon>
        <taxon>Bacillati</taxon>
        <taxon>Actinomycetota</taxon>
        <taxon>Actinomycetes</taxon>
        <taxon>Kineosporiales</taxon>
        <taxon>Kineosporiaceae</taxon>
        <taxon>Kineococcus</taxon>
    </lineage>
</organism>
<dbReference type="Proteomes" id="UP001589748">
    <property type="component" value="Unassembled WGS sequence"/>
</dbReference>